<dbReference type="InterPro" id="IPR048667">
    <property type="entry name" value="Imm5-like"/>
</dbReference>
<evidence type="ECO:0000313" key="3">
    <source>
        <dbReference type="Proteomes" id="UP000297239"/>
    </source>
</evidence>
<name>A0A6N4Q6X4_9LEPT</name>
<evidence type="ECO:0000313" key="2">
    <source>
        <dbReference type="EMBL" id="TGK70885.1"/>
    </source>
</evidence>
<organism evidence="2 3">
    <name type="scientific">Leptospira kanakyensis</name>
    <dbReference type="NCBI Taxonomy" id="2484968"/>
    <lineage>
        <taxon>Bacteria</taxon>
        <taxon>Pseudomonadati</taxon>
        <taxon>Spirochaetota</taxon>
        <taxon>Spirochaetia</taxon>
        <taxon>Leptospirales</taxon>
        <taxon>Leptospiraceae</taxon>
        <taxon>Leptospira</taxon>
    </lineage>
</organism>
<gene>
    <name evidence="2" type="ORF">EHQ18_08845</name>
</gene>
<feature type="domain" description="Imm-5-like" evidence="1">
    <location>
        <begin position="48"/>
        <end position="179"/>
    </location>
</feature>
<proteinExistence type="predicted"/>
<protein>
    <recommendedName>
        <fullName evidence="1">Imm-5-like domain-containing protein</fullName>
    </recommendedName>
</protein>
<dbReference type="Pfam" id="PF21805">
    <property type="entry name" value="Imm5_like"/>
    <property type="match status" value="1"/>
</dbReference>
<dbReference type="RefSeq" id="WP_135633457.1">
    <property type="nucleotide sequence ID" value="NZ_RQFE01000021.1"/>
</dbReference>
<dbReference type="OrthoDB" id="166981at2"/>
<sequence length="185" mass="20980">MESFWVLHFCFTFGFKIALKDRSIGYDGNMAKKSKFSIATKDNRIMDLLARTDHKTSAQWALDCVERIFFYLENLDYEESRPQIALDTLKEWIKTGNFSMAVIRKAALDSHAAARKISADNETKSVARACGQAVATAHVKTHAIGAANYSAQAVFRANENLDPELSVQKERDWQYNRLLQLLAEP</sequence>
<dbReference type="AlphaFoldDB" id="A0A6N4Q6X4"/>
<evidence type="ECO:0000259" key="1">
    <source>
        <dbReference type="Pfam" id="PF21805"/>
    </source>
</evidence>
<reference evidence="2" key="1">
    <citation type="journal article" date="2019" name="PLoS Negl. Trop. Dis.">
        <title>Revisiting the worldwide diversity of Leptospira species in the environment.</title>
        <authorList>
            <person name="Vincent A.T."/>
            <person name="Schiettekatte O."/>
            <person name="Bourhy P."/>
            <person name="Veyrier F.J."/>
            <person name="Picardeau M."/>
        </authorList>
    </citation>
    <scope>NUCLEOTIDE SEQUENCE [LARGE SCALE GENOMIC DNA]</scope>
    <source>
        <strain evidence="2">201800293</strain>
    </source>
</reference>
<dbReference type="EMBL" id="RQFF01000026">
    <property type="protein sequence ID" value="TGK70885.1"/>
    <property type="molecule type" value="Genomic_DNA"/>
</dbReference>
<comment type="caution">
    <text evidence="2">The sequence shown here is derived from an EMBL/GenBank/DDBJ whole genome shotgun (WGS) entry which is preliminary data.</text>
</comment>
<accession>A0A6N4Q6X4</accession>
<keyword evidence="3" id="KW-1185">Reference proteome</keyword>
<dbReference type="Proteomes" id="UP000297239">
    <property type="component" value="Unassembled WGS sequence"/>
</dbReference>